<dbReference type="SUPFAM" id="SSF89550">
    <property type="entry name" value="PHP domain-like"/>
    <property type="match status" value="1"/>
</dbReference>
<dbReference type="SMART" id="SM00481">
    <property type="entry name" value="POLIIIAc"/>
    <property type="match status" value="1"/>
</dbReference>
<dbReference type="SUPFAM" id="SSF47802">
    <property type="entry name" value="DNA polymerase beta, N-terminal domain-like"/>
    <property type="match status" value="1"/>
</dbReference>
<dbReference type="Gene3D" id="3.20.20.140">
    <property type="entry name" value="Metal-dependent hydrolases"/>
    <property type="match status" value="1"/>
</dbReference>
<dbReference type="CDD" id="cd07436">
    <property type="entry name" value="PHP_PolX"/>
    <property type="match status" value="1"/>
</dbReference>
<dbReference type="RefSeq" id="WP_397020093.1">
    <property type="nucleotide sequence ID" value="NZ_JBITMB010000002.1"/>
</dbReference>
<dbReference type="NCBIfam" id="NF005928">
    <property type="entry name" value="PRK07945.1"/>
    <property type="match status" value="1"/>
</dbReference>
<dbReference type="InterPro" id="IPR010996">
    <property type="entry name" value="HHH_MUS81"/>
</dbReference>
<evidence type="ECO:0000313" key="2">
    <source>
        <dbReference type="EMBL" id="MFI7440363.1"/>
    </source>
</evidence>
<sequence length="341" mass="37583">MTPDEALREIAFLLERAGEPTYRVRAFRRASAVVGDLPPGELERLAGSGGLPGLPGIGKVTALVISEALAGQVPTYLRRLRDTAGADLDEETAALRTALRGDLHSHSDWSDGGSPIEEMAETARALGHDYLALTDHSPRLTVARGLPPDRLRRQLDEVARLNEHLAPFRILTGIEVDINPDGTLDQEPALLRRLDVVVASVHSKLRMEREEMTRRMVTAIADPDVDVLGHCTGRVVRGDGRRGGRRPESEFDAEVVFEACRRFGVAVEVNSRPDRLDPPKRLLRLAYETGCHFAIDSDAHAPGQLDWQRFGCERVALCGIPAERVVNTWPLADLLAWTARR</sequence>
<dbReference type="Pfam" id="PF14716">
    <property type="entry name" value="HHH_8"/>
    <property type="match status" value="1"/>
</dbReference>
<dbReference type="InterPro" id="IPR027421">
    <property type="entry name" value="DNA_pol_lamdba_lyase_dom_sf"/>
</dbReference>
<accession>A0ABW8A0T4</accession>
<organism evidence="2 3">
    <name type="scientific">Nonomuraea indica</name>
    <dbReference type="NCBI Taxonomy" id="1581193"/>
    <lineage>
        <taxon>Bacteria</taxon>
        <taxon>Bacillati</taxon>
        <taxon>Actinomycetota</taxon>
        <taxon>Actinomycetes</taxon>
        <taxon>Streptosporangiales</taxon>
        <taxon>Streptosporangiaceae</taxon>
        <taxon>Nonomuraea</taxon>
    </lineage>
</organism>
<dbReference type="InterPro" id="IPR047967">
    <property type="entry name" value="PolX_PHP"/>
</dbReference>
<reference evidence="2 3" key="1">
    <citation type="submission" date="2024-10" db="EMBL/GenBank/DDBJ databases">
        <title>The Natural Products Discovery Center: Release of the First 8490 Sequenced Strains for Exploring Actinobacteria Biosynthetic Diversity.</title>
        <authorList>
            <person name="Kalkreuter E."/>
            <person name="Kautsar S.A."/>
            <person name="Yang D."/>
            <person name="Bader C.D."/>
            <person name="Teijaro C.N."/>
            <person name="Fluegel L."/>
            <person name="Davis C.M."/>
            <person name="Simpson J.R."/>
            <person name="Lauterbach L."/>
            <person name="Steele A.D."/>
            <person name="Gui C."/>
            <person name="Meng S."/>
            <person name="Li G."/>
            <person name="Viehrig K."/>
            <person name="Ye F."/>
            <person name="Su P."/>
            <person name="Kiefer A.F."/>
            <person name="Nichols A."/>
            <person name="Cepeda A.J."/>
            <person name="Yan W."/>
            <person name="Fan B."/>
            <person name="Jiang Y."/>
            <person name="Adhikari A."/>
            <person name="Zheng C.-J."/>
            <person name="Schuster L."/>
            <person name="Cowan T.M."/>
            <person name="Smanski M.J."/>
            <person name="Chevrette M.G."/>
            <person name="De Carvalho L.P.S."/>
            <person name="Shen B."/>
        </authorList>
    </citation>
    <scope>NUCLEOTIDE SEQUENCE [LARGE SCALE GENOMIC DNA]</scope>
    <source>
        <strain evidence="2 3">NPDC049503</strain>
    </source>
</reference>
<dbReference type="PIRSF" id="PIRSF036978">
    <property type="entry name" value="UCP036978_PHPhdr"/>
    <property type="match status" value="1"/>
</dbReference>
<dbReference type="InterPro" id="IPR016195">
    <property type="entry name" value="Pol/histidinol_Pase-like"/>
</dbReference>
<dbReference type="Proteomes" id="UP001612928">
    <property type="component" value="Unassembled WGS sequence"/>
</dbReference>
<dbReference type="InterPro" id="IPR004013">
    <property type="entry name" value="PHP_dom"/>
</dbReference>
<dbReference type="InterPro" id="IPR017078">
    <property type="entry name" value="UCP036978_PHPhdr"/>
</dbReference>
<gene>
    <name evidence="2" type="ORF">ACIBP5_10405</name>
</gene>
<evidence type="ECO:0000259" key="1">
    <source>
        <dbReference type="SMART" id="SM00481"/>
    </source>
</evidence>
<dbReference type="PANTHER" id="PTHR36928:SF1">
    <property type="entry name" value="PHOSPHATASE YCDX-RELATED"/>
    <property type="match status" value="1"/>
</dbReference>
<dbReference type="InterPro" id="IPR050243">
    <property type="entry name" value="PHP_phosphatase"/>
</dbReference>
<dbReference type="EMBL" id="JBITMB010000002">
    <property type="protein sequence ID" value="MFI7440363.1"/>
    <property type="molecule type" value="Genomic_DNA"/>
</dbReference>
<keyword evidence="3" id="KW-1185">Reference proteome</keyword>
<proteinExistence type="predicted"/>
<name>A0ABW8A0T4_9ACTN</name>
<protein>
    <submittedName>
        <fullName evidence="2">PHP domain-containing protein</fullName>
    </submittedName>
</protein>
<dbReference type="Pfam" id="PF02811">
    <property type="entry name" value="PHP"/>
    <property type="match status" value="1"/>
</dbReference>
<evidence type="ECO:0000313" key="3">
    <source>
        <dbReference type="Proteomes" id="UP001612928"/>
    </source>
</evidence>
<feature type="domain" description="Polymerase/histidinol phosphatase N-terminal" evidence="1">
    <location>
        <begin position="101"/>
        <end position="180"/>
    </location>
</feature>
<dbReference type="PANTHER" id="PTHR36928">
    <property type="entry name" value="PHOSPHATASE YCDX-RELATED"/>
    <property type="match status" value="1"/>
</dbReference>
<dbReference type="InterPro" id="IPR003141">
    <property type="entry name" value="Pol/His_phosphatase_N"/>
</dbReference>
<dbReference type="Gene3D" id="1.10.150.110">
    <property type="entry name" value="DNA polymerase beta, N-terminal domain-like"/>
    <property type="match status" value="1"/>
</dbReference>
<comment type="caution">
    <text evidence="2">The sequence shown here is derived from an EMBL/GenBank/DDBJ whole genome shotgun (WGS) entry which is preliminary data.</text>
</comment>